<accession>A0A371DBK7</accession>
<evidence type="ECO:0000313" key="3">
    <source>
        <dbReference type="Proteomes" id="UP000256964"/>
    </source>
</evidence>
<dbReference type="EMBL" id="KZ857402">
    <property type="protein sequence ID" value="RDX49917.1"/>
    <property type="molecule type" value="Genomic_DNA"/>
</dbReference>
<keyword evidence="3" id="KW-1185">Reference proteome</keyword>
<dbReference type="Proteomes" id="UP000256964">
    <property type="component" value="Unassembled WGS sequence"/>
</dbReference>
<feature type="region of interest" description="Disordered" evidence="1">
    <location>
        <begin position="241"/>
        <end position="260"/>
    </location>
</feature>
<dbReference type="STRING" id="139420.A0A371DBK7"/>
<evidence type="ECO:0000256" key="1">
    <source>
        <dbReference type="SAM" id="MobiDB-lite"/>
    </source>
</evidence>
<evidence type="ECO:0000313" key="2">
    <source>
        <dbReference type="EMBL" id="RDX49917.1"/>
    </source>
</evidence>
<name>A0A371DBK7_9APHY</name>
<gene>
    <name evidence="2" type="ORF">OH76DRAFT_496609</name>
</gene>
<protein>
    <submittedName>
        <fullName evidence="2">Uncharacterized protein</fullName>
    </submittedName>
</protein>
<reference evidence="2 3" key="1">
    <citation type="journal article" date="2018" name="Biotechnol. Biofuels">
        <title>Integrative visual omics of the white-rot fungus Polyporus brumalis exposes the biotechnological potential of its oxidative enzymes for delignifying raw plant biomass.</title>
        <authorList>
            <person name="Miyauchi S."/>
            <person name="Rancon A."/>
            <person name="Drula E."/>
            <person name="Hage H."/>
            <person name="Chaduli D."/>
            <person name="Favel A."/>
            <person name="Grisel S."/>
            <person name="Henrissat B."/>
            <person name="Herpoel-Gimbert I."/>
            <person name="Ruiz-Duenas F.J."/>
            <person name="Chevret D."/>
            <person name="Hainaut M."/>
            <person name="Lin J."/>
            <person name="Wang M."/>
            <person name="Pangilinan J."/>
            <person name="Lipzen A."/>
            <person name="Lesage-Meessen L."/>
            <person name="Navarro D."/>
            <person name="Riley R."/>
            <person name="Grigoriev I.V."/>
            <person name="Zhou S."/>
            <person name="Raouche S."/>
            <person name="Rosso M.N."/>
        </authorList>
    </citation>
    <scope>NUCLEOTIDE SEQUENCE [LARGE SCALE GENOMIC DNA]</scope>
    <source>
        <strain evidence="2 3">BRFM 1820</strain>
    </source>
</reference>
<sequence length="298" mass="33604">MRCAWLGSLPDIPPMSLGRHLRRVCADSPLPWRHFAFQVSTLQSIPLTRRTGLFFASSPCEANIWSQTHRTDASWDYKAPFPWPTLEHLTLSHPNSDDAIYTILPSSIRSLSMHSWLSQVYDAHCRTGEMSLAAWSRLSRGAPLPASVTLRVLQACSTVAGHLTRLHTEYLADKEEDALLQCIASTSPSLTELEIHRQCPSDFIPQDPAWRMNTLGRACASLIQLRAPYVYTHLSDYPDREHGDLSYGKPTPHVRGDGSARCGYRSRKHAGTFGGDHRVFDTRQLLAALGHLQRRRRR</sequence>
<proteinExistence type="predicted"/>
<dbReference type="AlphaFoldDB" id="A0A371DBK7"/>
<organism evidence="2 3">
    <name type="scientific">Lentinus brumalis</name>
    <dbReference type="NCBI Taxonomy" id="2498619"/>
    <lineage>
        <taxon>Eukaryota</taxon>
        <taxon>Fungi</taxon>
        <taxon>Dikarya</taxon>
        <taxon>Basidiomycota</taxon>
        <taxon>Agaricomycotina</taxon>
        <taxon>Agaricomycetes</taxon>
        <taxon>Polyporales</taxon>
        <taxon>Polyporaceae</taxon>
        <taxon>Lentinus</taxon>
    </lineage>
</organism>